<organism evidence="2">
    <name type="scientific">Mutinus fleischeri</name>
    <dbReference type="NCBI Taxonomy" id="2218478"/>
    <lineage>
        <taxon>Eukaryota</taxon>
        <taxon>Fungi</taxon>
        <taxon>Dikarya</taxon>
        <taxon>Basidiomycota</taxon>
        <taxon>Agaricomycotina</taxon>
        <taxon>Agaricomycetes</taxon>
        <taxon>Phallomycetidae</taxon>
        <taxon>Phallales</taxon>
        <taxon>Phallaceae</taxon>
        <taxon>Mutinus</taxon>
    </lineage>
</organism>
<keyword evidence="1" id="KW-0812">Transmembrane</keyword>
<evidence type="ECO:0000313" key="2">
    <source>
        <dbReference type="EMBL" id="UEK25983.1"/>
    </source>
</evidence>
<feature type="transmembrane region" description="Helical" evidence="1">
    <location>
        <begin position="91"/>
        <end position="115"/>
    </location>
</feature>
<keyword evidence="1" id="KW-0472">Membrane</keyword>
<keyword evidence="1" id="KW-1133">Transmembrane helix</keyword>
<reference evidence="2" key="1">
    <citation type="submission" date="2021-09" db="EMBL/GenBank/DDBJ databases">
        <authorList>
            <person name="Yan R."/>
        </authorList>
    </citation>
    <scope>NUCLEOTIDE SEQUENCE</scope>
</reference>
<sequence length="178" mass="21145">MTLNIKNKKRNTQNKKMKVNNIIKLISKIRKIAYRFLEDITDKMIVLYFKFTFDLKTNYKYSYIIPFLFKNLGSDIPTDAEPIVTFGFNMLILSLIILGCFINIIGYFISIYLITKYKVEEIYPRYSKIIRYFYKSSIFFVIIERLLCILFLILIINNFMQDLDSLEVKGLIISFTAL</sequence>
<proteinExistence type="predicted"/>
<dbReference type="EMBL" id="OK338766">
    <property type="protein sequence ID" value="UEK25983.1"/>
    <property type="molecule type" value="Genomic_DNA"/>
</dbReference>
<name>A0A8K1RF05_9AGAM</name>
<geneLocation type="mitochondrion" evidence="2"/>
<accession>A0A8K1RF05</accession>
<dbReference type="AlphaFoldDB" id="A0A8K1RF05"/>
<gene>
    <name evidence="2" type="primary">orf178</name>
</gene>
<evidence type="ECO:0000256" key="1">
    <source>
        <dbReference type="SAM" id="Phobius"/>
    </source>
</evidence>
<feature type="transmembrane region" description="Helical" evidence="1">
    <location>
        <begin position="136"/>
        <end position="156"/>
    </location>
</feature>
<protein>
    <submittedName>
        <fullName evidence="2">Uncharacterized protein</fullName>
    </submittedName>
</protein>
<keyword evidence="2" id="KW-0496">Mitochondrion</keyword>